<organism evidence="5 6">
    <name type="scientific">Cohaesibacter gelatinilyticus</name>
    <dbReference type="NCBI Taxonomy" id="372072"/>
    <lineage>
        <taxon>Bacteria</taxon>
        <taxon>Pseudomonadati</taxon>
        <taxon>Pseudomonadota</taxon>
        <taxon>Alphaproteobacteria</taxon>
        <taxon>Hyphomicrobiales</taxon>
        <taxon>Cohaesibacteraceae</taxon>
    </lineage>
</organism>
<dbReference type="AlphaFoldDB" id="A0A285PGW1"/>
<evidence type="ECO:0000259" key="4">
    <source>
        <dbReference type="PROSITE" id="PS50043"/>
    </source>
</evidence>
<dbReference type="InterPro" id="IPR035965">
    <property type="entry name" value="PAS-like_dom_sf"/>
</dbReference>
<protein>
    <submittedName>
        <fullName evidence="5">PAS domain S-box-containing protein</fullName>
    </submittedName>
</protein>
<dbReference type="Gene3D" id="1.10.10.10">
    <property type="entry name" value="Winged helix-like DNA-binding domain superfamily/Winged helix DNA-binding domain"/>
    <property type="match status" value="1"/>
</dbReference>
<keyword evidence="3" id="KW-0804">Transcription</keyword>
<keyword evidence="2" id="KW-0238">DNA-binding</keyword>
<evidence type="ECO:0000256" key="3">
    <source>
        <dbReference type="ARBA" id="ARBA00023163"/>
    </source>
</evidence>
<reference evidence="5 6" key="1">
    <citation type="submission" date="2017-09" db="EMBL/GenBank/DDBJ databases">
        <authorList>
            <person name="Ehlers B."/>
            <person name="Leendertz F.H."/>
        </authorList>
    </citation>
    <scope>NUCLEOTIDE SEQUENCE [LARGE SCALE GENOMIC DNA]</scope>
    <source>
        <strain evidence="5 6">DSM 18289</strain>
    </source>
</reference>
<gene>
    <name evidence="5" type="ORF">SAMN06265368_4084</name>
</gene>
<dbReference type="CDD" id="cd06170">
    <property type="entry name" value="LuxR_C_like"/>
    <property type="match status" value="1"/>
</dbReference>
<dbReference type="PROSITE" id="PS00622">
    <property type="entry name" value="HTH_LUXR_1"/>
    <property type="match status" value="1"/>
</dbReference>
<dbReference type="CDD" id="cd00130">
    <property type="entry name" value="PAS"/>
    <property type="match status" value="1"/>
</dbReference>
<evidence type="ECO:0000313" key="5">
    <source>
        <dbReference type="EMBL" id="SNZ20970.1"/>
    </source>
</evidence>
<dbReference type="SMART" id="SM00421">
    <property type="entry name" value="HTH_LUXR"/>
    <property type="match status" value="1"/>
</dbReference>
<feature type="domain" description="HTH luxR-type" evidence="4">
    <location>
        <begin position="119"/>
        <end position="184"/>
    </location>
</feature>
<name>A0A285PGW1_9HYPH</name>
<dbReference type="GO" id="GO:0003677">
    <property type="term" value="F:DNA binding"/>
    <property type="evidence" value="ECO:0007669"/>
    <property type="project" value="UniProtKB-KW"/>
</dbReference>
<dbReference type="PANTHER" id="PTHR44688">
    <property type="entry name" value="DNA-BINDING TRANSCRIPTIONAL ACTIVATOR DEVR_DOSR"/>
    <property type="match status" value="1"/>
</dbReference>
<dbReference type="PROSITE" id="PS50043">
    <property type="entry name" value="HTH_LUXR_2"/>
    <property type="match status" value="1"/>
</dbReference>
<sequence length="185" mass="21075">MPNDMQDLATLAFDHAPVGLIVTKDRVIQQANLRFAEMFGYECTDLTGRSLSQLYPTSEEFLKIGELGLSKMSQDGRYNDERIMQRRDGTHFWCRVRGQSLTPDQPYNQAIWSFADISNTRSITQMTKRERQVATLLSEGQTSKEIARALDISPRTVDVHRARLMEKFNARNSLELVAHLAGIPL</sequence>
<dbReference type="GO" id="GO:0006355">
    <property type="term" value="P:regulation of DNA-templated transcription"/>
    <property type="evidence" value="ECO:0007669"/>
    <property type="project" value="InterPro"/>
</dbReference>
<dbReference type="InterPro" id="IPR036388">
    <property type="entry name" value="WH-like_DNA-bd_sf"/>
</dbReference>
<keyword evidence="6" id="KW-1185">Reference proteome</keyword>
<dbReference type="InterPro" id="IPR000792">
    <property type="entry name" value="Tscrpt_reg_LuxR_C"/>
</dbReference>
<proteinExistence type="predicted"/>
<dbReference type="PRINTS" id="PR00038">
    <property type="entry name" value="HTHLUXR"/>
</dbReference>
<evidence type="ECO:0000256" key="1">
    <source>
        <dbReference type="ARBA" id="ARBA00023015"/>
    </source>
</evidence>
<dbReference type="InterPro" id="IPR000014">
    <property type="entry name" value="PAS"/>
</dbReference>
<dbReference type="Pfam" id="PF13426">
    <property type="entry name" value="PAS_9"/>
    <property type="match status" value="1"/>
</dbReference>
<dbReference type="InterPro" id="IPR016032">
    <property type="entry name" value="Sig_transdc_resp-reg_C-effctor"/>
</dbReference>
<accession>A0A285PGW1</accession>
<dbReference type="Gene3D" id="3.30.450.20">
    <property type="entry name" value="PAS domain"/>
    <property type="match status" value="1"/>
</dbReference>
<dbReference type="SUPFAM" id="SSF46894">
    <property type="entry name" value="C-terminal effector domain of the bipartite response regulators"/>
    <property type="match status" value="1"/>
</dbReference>
<dbReference type="PANTHER" id="PTHR44688:SF16">
    <property type="entry name" value="DNA-BINDING TRANSCRIPTIONAL ACTIVATOR DEVR_DOSR"/>
    <property type="match status" value="1"/>
</dbReference>
<dbReference type="SUPFAM" id="SSF55785">
    <property type="entry name" value="PYP-like sensor domain (PAS domain)"/>
    <property type="match status" value="1"/>
</dbReference>
<dbReference type="Proteomes" id="UP000219439">
    <property type="component" value="Unassembled WGS sequence"/>
</dbReference>
<evidence type="ECO:0000313" key="6">
    <source>
        <dbReference type="Proteomes" id="UP000219439"/>
    </source>
</evidence>
<dbReference type="NCBIfam" id="TIGR00229">
    <property type="entry name" value="sensory_box"/>
    <property type="match status" value="1"/>
</dbReference>
<dbReference type="SMART" id="SM00091">
    <property type="entry name" value="PAS"/>
    <property type="match status" value="1"/>
</dbReference>
<keyword evidence="1" id="KW-0805">Transcription regulation</keyword>
<dbReference type="EMBL" id="OBEL01000006">
    <property type="protein sequence ID" value="SNZ20970.1"/>
    <property type="molecule type" value="Genomic_DNA"/>
</dbReference>
<dbReference type="Pfam" id="PF00196">
    <property type="entry name" value="GerE"/>
    <property type="match status" value="1"/>
</dbReference>
<evidence type="ECO:0000256" key="2">
    <source>
        <dbReference type="ARBA" id="ARBA00023125"/>
    </source>
</evidence>